<evidence type="ECO:0000256" key="2">
    <source>
        <dbReference type="ARBA" id="ARBA00011901"/>
    </source>
</evidence>
<dbReference type="FunFam" id="3.40.630.40:FF:000005">
    <property type="entry name" value="N-acetylmuramoyl-L-alanine amidase (AmiA)"/>
    <property type="match status" value="1"/>
</dbReference>
<dbReference type="SMART" id="SM00646">
    <property type="entry name" value="Ami_3"/>
    <property type="match status" value="1"/>
</dbReference>
<dbReference type="InterPro" id="IPR002508">
    <property type="entry name" value="MurNAc-LAA_cat"/>
</dbReference>
<proteinExistence type="predicted"/>
<comment type="caution">
    <text evidence="6">The sequence shown here is derived from an EMBL/GenBank/DDBJ whole genome shotgun (WGS) entry which is preliminary data.</text>
</comment>
<dbReference type="CDD" id="cd02696">
    <property type="entry name" value="MurNAc-LAA"/>
    <property type="match status" value="1"/>
</dbReference>
<dbReference type="InterPro" id="IPR050695">
    <property type="entry name" value="N-acetylmuramoyl_amidase_3"/>
</dbReference>
<keyword evidence="7" id="KW-1185">Reference proteome</keyword>
<keyword evidence="4" id="KW-0732">Signal</keyword>
<dbReference type="GO" id="GO:0008745">
    <property type="term" value="F:N-acetylmuramoyl-L-alanine amidase activity"/>
    <property type="evidence" value="ECO:0007669"/>
    <property type="project" value="UniProtKB-EC"/>
</dbReference>
<dbReference type="PATRIC" id="fig|1566026.4.peg.3116"/>
<dbReference type="AlphaFoldDB" id="A0A0L8AMP1"/>
<evidence type="ECO:0000256" key="3">
    <source>
        <dbReference type="ARBA" id="ARBA00022801"/>
    </source>
</evidence>
<sequence>MRTKVKNNRLVLLALSLALLVFAPYQGLSQAAKPKFKVVIDPGHGGKDSGTRGKNLLEKNVALAVSMKVGEYLNELLDNVEVIYTRKTDEYSHPKVRAIIANEANADLFVSIHANAMPAGNEHVYGTETYVMGVKNEGRNFEVAKRENSVILLEEDYKEKYQGFDPTSPEVNIAFSIMQEAFQENSILLAQNVEDQFSKRAGRKSRGVKQSSLWVLWNTSMPSVLIELGYLTNPKEERELGSAEVQDYLASAIFRAIRDYINYLESTR</sequence>
<reference evidence="7" key="1">
    <citation type="submission" date="2014-11" db="EMBL/GenBank/DDBJ databases">
        <title>Genome sequencing of Roseivirga sp. D-25.</title>
        <authorList>
            <person name="Selvaratnam C."/>
            <person name="Thevarajoo S."/>
            <person name="Goh K.M."/>
            <person name="Eee R."/>
            <person name="Chan K.-G."/>
            <person name="Chong C.S."/>
        </authorList>
    </citation>
    <scope>NUCLEOTIDE SEQUENCE [LARGE SCALE GENOMIC DNA]</scope>
    <source>
        <strain evidence="7">D-25</strain>
    </source>
</reference>
<feature type="chain" id="PRO_5005580588" description="N-acetylmuramoyl-L-alanine amidase" evidence="4">
    <location>
        <begin position="24"/>
        <end position="268"/>
    </location>
</feature>
<keyword evidence="3" id="KW-0378">Hydrolase</keyword>
<dbReference type="PANTHER" id="PTHR30404">
    <property type="entry name" value="N-ACETYLMURAMOYL-L-ALANINE AMIDASE"/>
    <property type="match status" value="1"/>
</dbReference>
<dbReference type="Proteomes" id="UP000036908">
    <property type="component" value="Unassembled WGS sequence"/>
</dbReference>
<dbReference type="EMBL" id="JSVA01000007">
    <property type="protein sequence ID" value="KOF03516.1"/>
    <property type="molecule type" value="Genomic_DNA"/>
</dbReference>
<dbReference type="EC" id="3.5.1.28" evidence="2"/>
<dbReference type="Gene3D" id="3.40.630.40">
    <property type="entry name" value="Zn-dependent exopeptidases"/>
    <property type="match status" value="1"/>
</dbReference>
<dbReference type="SUPFAM" id="SSF53187">
    <property type="entry name" value="Zn-dependent exopeptidases"/>
    <property type="match status" value="1"/>
</dbReference>
<dbReference type="OrthoDB" id="9806267at2"/>
<feature type="domain" description="MurNAc-LAA" evidence="5">
    <location>
        <begin position="98"/>
        <end position="258"/>
    </location>
</feature>
<dbReference type="RefSeq" id="WP_053222881.1">
    <property type="nucleotide sequence ID" value="NZ_JSVA01000007.1"/>
</dbReference>
<evidence type="ECO:0000313" key="7">
    <source>
        <dbReference type="Proteomes" id="UP000036908"/>
    </source>
</evidence>
<evidence type="ECO:0000259" key="5">
    <source>
        <dbReference type="SMART" id="SM00646"/>
    </source>
</evidence>
<evidence type="ECO:0000313" key="6">
    <source>
        <dbReference type="EMBL" id="KOF03516.1"/>
    </source>
</evidence>
<dbReference type="GO" id="GO:0030288">
    <property type="term" value="C:outer membrane-bounded periplasmic space"/>
    <property type="evidence" value="ECO:0007669"/>
    <property type="project" value="TreeGrafter"/>
</dbReference>
<comment type="catalytic activity">
    <reaction evidence="1">
        <text>Hydrolyzes the link between N-acetylmuramoyl residues and L-amino acid residues in certain cell-wall glycopeptides.</text>
        <dbReference type="EC" id="3.5.1.28"/>
    </reaction>
</comment>
<dbReference type="Pfam" id="PF01520">
    <property type="entry name" value="Amidase_3"/>
    <property type="match status" value="1"/>
</dbReference>
<name>A0A0L8AMP1_9BACT</name>
<gene>
    <name evidence="6" type="ORF">OB69_06440</name>
</gene>
<evidence type="ECO:0000256" key="4">
    <source>
        <dbReference type="SAM" id="SignalP"/>
    </source>
</evidence>
<evidence type="ECO:0000256" key="1">
    <source>
        <dbReference type="ARBA" id="ARBA00001561"/>
    </source>
</evidence>
<dbReference type="PANTHER" id="PTHR30404:SF0">
    <property type="entry name" value="N-ACETYLMURAMOYL-L-ALANINE AMIDASE AMIC"/>
    <property type="match status" value="1"/>
</dbReference>
<dbReference type="GO" id="GO:0009253">
    <property type="term" value="P:peptidoglycan catabolic process"/>
    <property type="evidence" value="ECO:0007669"/>
    <property type="project" value="InterPro"/>
</dbReference>
<accession>A0A0L8AMP1</accession>
<protein>
    <recommendedName>
        <fullName evidence="2">N-acetylmuramoyl-L-alanine amidase</fullName>
        <ecNumber evidence="2">3.5.1.28</ecNumber>
    </recommendedName>
</protein>
<organism evidence="6 7">
    <name type="scientific">Roseivirga seohaensis subsp. aquiponti</name>
    <dbReference type="NCBI Taxonomy" id="1566026"/>
    <lineage>
        <taxon>Bacteria</taxon>
        <taxon>Pseudomonadati</taxon>
        <taxon>Bacteroidota</taxon>
        <taxon>Cytophagia</taxon>
        <taxon>Cytophagales</taxon>
        <taxon>Roseivirgaceae</taxon>
        <taxon>Roseivirga</taxon>
    </lineage>
</organism>
<feature type="signal peptide" evidence="4">
    <location>
        <begin position="1"/>
        <end position="23"/>
    </location>
</feature>